<comment type="caution">
    <text evidence="2">The sequence shown here is derived from an EMBL/GenBank/DDBJ whole genome shotgun (WGS) entry which is preliminary data.</text>
</comment>
<keyword evidence="3" id="KW-1185">Reference proteome</keyword>
<evidence type="ECO:0000313" key="3">
    <source>
        <dbReference type="Proteomes" id="UP000295361"/>
    </source>
</evidence>
<proteinExistence type="predicted"/>
<name>A0A4R6QKD6_9BURK</name>
<dbReference type="AlphaFoldDB" id="A0A4R6QKD6"/>
<organism evidence="2 3">
    <name type="scientific">Roseateles toxinivorans</name>
    <dbReference type="NCBI Taxonomy" id="270368"/>
    <lineage>
        <taxon>Bacteria</taxon>
        <taxon>Pseudomonadati</taxon>
        <taxon>Pseudomonadota</taxon>
        <taxon>Betaproteobacteria</taxon>
        <taxon>Burkholderiales</taxon>
        <taxon>Sphaerotilaceae</taxon>
        <taxon>Roseateles</taxon>
    </lineage>
</organism>
<sequence length="86" mass="9053">MARSVRPDPLDPGAKVPALRYRSAFDGYRPNAEVEVGAWKDANDTVHRIGGWRAYAREASQADAAASPPANPASGPAAKPAGHAHH</sequence>
<dbReference type="InParanoid" id="A0A4R6QKD6"/>
<feature type="region of interest" description="Disordered" evidence="1">
    <location>
        <begin position="58"/>
        <end position="86"/>
    </location>
</feature>
<dbReference type="Proteomes" id="UP000295361">
    <property type="component" value="Unassembled WGS sequence"/>
</dbReference>
<accession>A0A4R6QKD6</accession>
<gene>
    <name evidence="2" type="ORF">DES47_105102</name>
</gene>
<protein>
    <submittedName>
        <fullName evidence="2">Uncharacterized protein</fullName>
    </submittedName>
</protein>
<evidence type="ECO:0000256" key="1">
    <source>
        <dbReference type="SAM" id="MobiDB-lite"/>
    </source>
</evidence>
<reference evidence="2 3" key="1">
    <citation type="submission" date="2019-03" db="EMBL/GenBank/DDBJ databases">
        <title>Genomic Encyclopedia of Type Strains, Phase IV (KMG-IV): sequencing the most valuable type-strain genomes for metagenomic binning, comparative biology and taxonomic classification.</title>
        <authorList>
            <person name="Goeker M."/>
        </authorList>
    </citation>
    <scope>NUCLEOTIDE SEQUENCE [LARGE SCALE GENOMIC DNA]</scope>
    <source>
        <strain evidence="2 3">DSM 16998</strain>
    </source>
</reference>
<evidence type="ECO:0000313" key="2">
    <source>
        <dbReference type="EMBL" id="TDP63102.1"/>
    </source>
</evidence>
<dbReference type="EMBL" id="SNXS01000005">
    <property type="protein sequence ID" value="TDP63102.1"/>
    <property type="molecule type" value="Genomic_DNA"/>
</dbReference>